<dbReference type="OrthoDB" id="9804542at2"/>
<evidence type="ECO:0000313" key="3">
    <source>
        <dbReference type="Proteomes" id="UP000190774"/>
    </source>
</evidence>
<dbReference type="Proteomes" id="UP000190774">
    <property type="component" value="Unassembled WGS sequence"/>
</dbReference>
<dbReference type="AlphaFoldDB" id="A0A1T4XM71"/>
<dbReference type="PANTHER" id="PTHR42923">
    <property type="entry name" value="PROTOPORPHYRINOGEN OXIDASE"/>
    <property type="match status" value="1"/>
</dbReference>
<dbReference type="InterPro" id="IPR002937">
    <property type="entry name" value="Amino_oxidase"/>
</dbReference>
<reference evidence="3" key="1">
    <citation type="submission" date="2017-02" db="EMBL/GenBank/DDBJ databases">
        <authorList>
            <person name="Varghese N."/>
            <person name="Submissions S."/>
        </authorList>
    </citation>
    <scope>NUCLEOTIDE SEQUENCE [LARGE SCALE GENOMIC DNA]</scope>
    <source>
        <strain evidence="3">ATCC 700200</strain>
    </source>
</reference>
<dbReference type="RefSeq" id="WP_078812888.1">
    <property type="nucleotide sequence ID" value="NZ_FUYE01000004.1"/>
</dbReference>
<evidence type="ECO:0000313" key="2">
    <source>
        <dbReference type="EMBL" id="SKA90483.1"/>
    </source>
</evidence>
<dbReference type="PANTHER" id="PTHR42923:SF46">
    <property type="entry name" value="AMINE OXIDASE"/>
    <property type="match status" value="1"/>
</dbReference>
<evidence type="ECO:0000259" key="1">
    <source>
        <dbReference type="Pfam" id="PF01593"/>
    </source>
</evidence>
<dbReference type="InterPro" id="IPR036188">
    <property type="entry name" value="FAD/NAD-bd_sf"/>
</dbReference>
<dbReference type="GO" id="GO:0016491">
    <property type="term" value="F:oxidoreductase activity"/>
    <property type="evidence" value="ECO:0007669"/>
    <property type="project" value="InterPro"/>
</dbReference>
<proteinExistence type="predicted"/>
<protein>
    <submittedName>
        <fullName evidence="2">Protoporphyrinogen oxidase</fullName>
    </submittedName>
</protein>
<dbReference type="NCBIfam" id="NF005560">
    <property type="entry name" value="PRK07233.1"/>
    <property type="match status" value="1"/>
</dbReference>
<organism evidence="2 3">
    <name type="scientific">Prosthecobacter debontii</name>
    <dbReference type="NCBI Taxonomy" id="48467"/>
    <lineage>
        <taxon>Bacteria</taxon>
        <taxon>Pseudomonadati</taxon>
        <taxon>Verrucomicrobiota</taxon>
        <taxon>Verrucomicrobiia</taxon>
        <taxon>Verrucomicrobiales</taxon>
        <taxon>Verrucomicrobiaceae</taxon>
        <taxon>Prosthecobacter</taxon>
    </lineage>
</organism>
<gene>
    <name evidence="2" type="ORF">SAMN02745166_01710</name>
</gene>
<accession>A0A1T4XM71</accession>
<dbReference type="InterPro" id="IPR050464">
    <property type="entry name" value="Zeta_carotene_desat/Oxidored"/>
</dbReference>
<dbReference type="STRING" id="48467.SAMN02745166_01710"/>
<name>A0A1T4XM71_9BACT</name>
<feature type="domain" description="Amine oxidase" evidence="1">
    <location>
        <begin position="13"/>
        <end position="393"/>
    </location>
</feature>
<dbReference type="SUPFAM" id="SSF51905">
    <property type="entry name" value="FAD/NAD(P)-binding domain"/>
    <property type="match status" value="1"/>
</dbReference>
<dbReference type="EMBL" id="FUYE01000004">
    <property type="protein sequence ID" value="SKA90483.1"/>
    <property type="molecule type" value="Genomic_DNA"/>
</dbReference>
<sequence length="431" mass="49057">MSSSHFAVLGGGISGLISALRLAERGHRVTLIEGSDQLGGLGTFFQHEGRTFERFYHCMLPSDGPLLQVLESLGLTSEIYWKPSSFAYAHQRAIYPLNTPKDLLAFRPLPFLDRLRVGFTGAWGRVCSAKGLDDISTAEWLRGLSGRRAFGTFWQPMLEAKFGDSYDDVPALWFWTRFNREKGESKGEVKGYIRGGYKRITDAFRQRLTELGVTLRMQESIQQVDLDEEGRPFIQTAQVRLQADHLVLTLPWPVIRHCVGDKLRQQATVPHWNIDFQGVINHVLFLRRPLTPHYWLATPETRYPFDGVIETSTLTDEEDRGTGRHVVYLTKYLHRTDPRYLASDADLKKEWLAALQHLFPDLSPNDVEADYVFRAPFVEPIYTRGYLKKRPPEVLVPGRVSLATTVQVYPVVTSWNGSAIQVQRTLDLALP</sequence>
<dbReference type="Pfam" id="PF01593">
    <property type="entry name" value="Amino_oxidase"/>
    <property type="match status" value="1"/>
</dbReference>
<dbReference type="Gene3D" id="3.50.50.60">
    <property type="entry name" value="FAD/NAD(P)-binding domain"/>
    <property type="match status" value="1"/>
</dbReference>
<keyword evidence="3" id="KW-1185">Reference proteome</keyword>